<comment type="caution">
    <text evidence="1">The sequence shown here is derived from an EMBL/GenBank/DDBJ whole genome shotgun (WGS) entry which is preliminary data.</text>
</comment>
<evidence type="ECO:0000313" key="2">
    <source>
        <dbReference type="Proteomes" id="UP001386955"/>
    </source>
</evidence>
<protein>
    <submittedName>
        <fullName evidence="1">Uncharacterized protein</fullName>
    </submittedName>
</protein>
<sequence length="117" mass="13351">MFRRRWLCDFASGAVQEQPLIGLSFVNGLVEISEKLNIVVSRVCLGTPLLFNKRLTLERRCGVEQLADMVVHVHEKSLSVIDTDLDIPGFLYHAETIMLDYKREDEIGRVDVETGKF</sequence>
<name>A0AAN9S0D9_PSOTE</name>
<accession>A0AAN9S0D9</accession>
<dbReference type="EMBL" id="JAYMYS010000007">
    <property type="protein sequence ID" value="KAK7386661.1"/>
    <property type="molecule type" value="Genomic_DNA"/>
</dbReference>
<dbReference type="Proteomes" id="UP001386955">
    <property type="component" value="Unassembled WGS sequence"/>
</dbReference>
<proteinExistence type="predicted"/>
<organism evidence="1 2">
    <name type="scientific">Psophocarpus tetragonolobus</name>
    <name type="common">Winged bean</name>
    <name type="synonym">Dolichos tetragonolobus</name>
    <dbReference type="NCBI Taxonomy" id="3891"/>
    <lineage>
        <taxon>Eukaryota</taxon>
        <taxon>Viridiplantae</taxon>
        <taxon>Streptophyta</taxon>
        <taxon>Embryophyta</taxon>
        <taxon>Tracheophyta</taxon>
        <taxon>Spermatophyta</taxon>
        <taxon>Magnoliopsida</taxon>
        <taxon>eudicotyledons</taxon>
        <taxon>Gunneridae</taxon>
        <taxon>Pentapetalae</taxon>
        <taxon>rosids</taxon>
        <taxon>fabids</taxon>
        <taxon>Fabales</taxon>
        <taxon>Fabaceae</taxon>
        <taxon>Papilionoideae</taxon>
        <taxon>50 kb inversion clade</taxon>
        <taxon>NPAAA clade</taxon>
        <taxon>indigoferoid/millettioid clade</taxon>
        <taxon>Phaseoleae</taxon>
        <taxon>Psophocarpus</taxon>
    </lineage>
</organism>
<evidence type="ECO:0000313" key="1">
    <source>
        <dbReference type="EMBL" id="KAK7386661.1"/>
    </source>
</evidence>
<keyword evidence="2" id="KW-1185">Reference proteome</keyword>
<gene>
    <name evidence="1" type="ORF">VNO78_26995</name>
</gene>
<reference evidence="1 2" key="1">
    <citation type="submission" date="2024-01" db="EMBL/GenBank/DDBJ databases">
        <title>The genomes of 5 underutilized Papilionoideae crops provide insights into root nodulation and disease resistanc.</title>
        <authorList>
            <person name="Jiang F."/>
        </authorList>
    </citation>
    <scope>NUCLEOTIDE SEQUENCE [LARGE SCALE GENOMIC DNA]</scope>
    <source>
        <strain evidence="1">DUOXIRENSHENG_FW03</strain>
        <tissue evidence="1">Leaves</tissue>
    </source>
</reference>
<dbReference type="AlphaFoldDB" id="A0AAN9S0D9"/>